<dbReference type="Pfam" id="PF00271">
    <property type="entry name" value="Helicase_C"/>
    <property type="match status" value="1"/>
</dbReference>
<feature type="region of interest" description="Disordered" evidence="8">
    <location>
        <begin position="1"/>
        <end position="22"/>
    </location>
</feature>
<dbReference type="Gene3D" id="3.40.50.300">
    <property type="entry name" value="P-loop containing nucleotide triphosphate hydrolases"/>
    <property type="match status" value="2"/>
</dbReference>
<evidence type="ECO:0000256" key="1">
    <source>
        <dbReference type="ARBA" id="ARBA00004123"/>
    </source>
</evidence>
<feature type="domain" description="Helicase ATP-binding" evidence="9">
    <location>
        <begin position="90"/>
        <end position="258"/>
    </location>
</feature>
<dbReference type="GO" id="GO:0005634">
    <property type="term" value="C:nucleus"/>
    <property type="evidence" value="ECO:0007669"/>
    <property type="project" value="UniProtKB-SubCell"/>
</dbReference>
<evidence type="ECO:0000256" key="8">
    <source>
        <dbReference type="SAM" id="MobiDB-lite"/>
    </source>
</evidence>
<dbReference type="SMART" id="SM00487">
    <property type="entry name" value="DEXDc"/>
    <property type="match status" value="1"/>
</dbReference>
<comment type="caution">
    <text evidence="11">The sequence shown here is derived from an EMBL/GenBank/DDBJ whole genome shotgun (WGS) entry which is preliminary data.</text>
</comment>
<dbReference type="GO" id="GO:0000400">
    <property type="term" value="F:four-way junction DNA binding"/>
    <property type="evidence" value="ECO:0007669"/>
    <property type="project" value="TreeGrafter"/>
</dbReference>
<dbReference type="PROSITE" id="PS51192">
    <property type="entry name" value="HELICASE_ATP_BIND_1"/>
    <property type="match status" value="1"/>
</dbReference>
<evidence type="ECO:0000256" key="2">
    <source>
        <dbReference type="ARBA" id="ARBA00009889"/>
    </source>
</evidence>
<organism evidence="11 12">
    <name type="scientific">Lupinus luteus</name>
    <name type="common">European yellow lupine</name>
    <dbReference type="NCBI Taxonomy" id="3873"/>
    <lineage>
        <taxon>Eukaryota</taxon>
        <taxon>Viridiplantae</taxon>
        <taxon>Streptophyta</taxon>
        <taxon>Embryophyta</taxon>
        <taxon>Tracheophyta</taxon>
        <taxon>Spermatophyta</taxon>
        <taxon>Magnoliopsida</taxon>
        <taxon>eudicotyledons</taxon>
        <taxon>Gunneridae</taxon>
        <taxon>Pentapetalae</taxon>
        <taxon>rosids</taxon>
        <taxon>fabids</taxon>
        <taxon>Fabales</taxon>
        <taxon>Fabaceae</taxon>
        <taxon>Papilionoideae</taxon>
        <taxon>50 kb inversion clade</taxon>
        <taxon>genistoids sensu lato</taxon>
        <taxon>core genistoids</taxon>
        <taxon>Genisteae</taxon>
        <taxon>Lupinus</taxon>
    </lineage>
</organism>
<dbReference type="FunFam" id="3.40.50.300:FF:000861">
    <property type="entry name" value="Fanconi anemia, complementation group M"/>
    <property type="match status" value="1"/>
</dbReference>
<comment type="subcellular location">
    <subcellularLocation>
        <location evidence="1">Nucleus</location>
    </subcellularLocation>
</comment>
<dbReference type="InterPro" id="IPR014001">
    <property type="entry name" value="Helicase_ATP-bd"/>
</dbReference>
<evidence type="ECO:0000313" key="12">
    <source>
        <dbReference type="Proteomes" id="UP001497480"/>
    </source>
</evidence>
<dbReference type="PANTHER" id="PTHR14025">
    <property type="entry name" value="FANCONI ANEMIA GROUP M FANCM FAMILY MEMBER"/>
    <property type="match status" value="1"/>
</dbReference>
<dbReference type="GO" id="GO:0043138">
    <property type="term" value="F:3'-5' DNA helicase activity"/>
    <property type="evidence" value="ECO:0007669"/>
    <property type="project" value="InterPro"/>
</dbReference>
<comment type="similarity">
    <text evidence="2">Belongs to the DEAD box helicase family. DEAH subfamily. FANCM sub-subfamily.</text>
</comment>
<dbReference type="InterPro" id="IPR039686">
    <property type="entry name" value="FANCM/Mph1-like_ID"/>
</dbReference>
<dbReference type="Pfam" id="PF00270">
    <property type="entry name" value="DEAD"/>
    <property type="match status" value="1"/>
</dbReference>
<keyword evidence="3" id="KW-0547">Nucleotide-binding</keyword>
<dbReference type="GO" id="GO:0009378">
    <property type="term" value="F:four-way junction helicase activity"/>
    <property type="evidence" value="ECO:0007669"/>
    <property type="project" value="TreeGrafter"/>
</dbReference>
<feature type="compositionally biased region" description="Acidic residues" evidence="8">
    <location>
        <begin position="8"/>
        <end position="22"/>
    </location>
</feature>
<evidence type="ECO:0000313" key="11">
    <source>
        <dbReference type="EMBL" id="CAL0329459.1"/>
    </source>
</evidence>
<dbReference type="SUPFAM" id="SSF52540">
    <property type="entry name" value="P-loop containing nucleoside triphosphate hydrolases"/>
    <property type="match status" value="1"/>
</dbReference>
<keyword evidence="4" id="KW-0378">Hydrolase</keyword>
<evidence type="ECO:0000256" key="3">
    <source>
        <dbReference type="ARBA" id="ARBA00022741"/>
    </source>
</evidence>
<dbReference type="PANTHER" id="PTHR14025:SF20">
    <property type="entry name" value="FANCONI ANEMIA GROUP M PROTEIN"/>
    <property type="match status" value="1"/>
</dbReference>
<dbReference type="InterPro" id="IPR001650">
    <property type="entry name" value="Helicase_C-like"/>
</dbReference>
<dbReference type="InterPro" id="IPR044749">
    <property type="entry name" value="FANCM_DEXDc"/>
</dbReference>
<evidence type="ECO:0000256" key="7">
    <source>
        <dbReference type="ARBA" id="ARBA00023242"/>
    </source>
</evidence>
<keyword evidence="7" id="KW-0539">Nucleus</keyword>
<evidence type="ECO:0000256" key="4">
    <source>
        <dbReference type="ARBA" id="ARBA00022801"/>
    </source>
</evidence>
<dbReference type="GO" id="GO:0016787">
    <property type="term" value="F:hydrolase activity"/>
    <property type="evidence" value="ECO:0007669"/>
    <property type="project" value="UniProtKB-KW"/>
</dbReference>
<proteinExistence type="inferred from homology"/>
<evidence type="ECO:0000259" key="9">
    <source>
        <dbReference type="PROSITE" id="PS51192"/>
    </source>
</evidence>
<dbReference type="InterPro" id="IPR027417">
    <property type="entry name" value="P-loop_NTPase"/>
</dbReference>
<dbReference type="CDD" id="cd12091">
    <property type="entry name" value="FANCM_ID"/>
    <property type="match status" value="1"/>
</dbReference>
<accession>A0AAV1Y8P1</accession>
<feature type="region of interest" description="Disordered" evidence="8">
    <location>
        <begin position="49"/>
        <end position="68"/>
    </location>
</feature>
<sequence length="1237" mass="138632">MEVLKMDVDDDGDDNDDNDEGFDWEAAAEEIDVVCQLSSRQSSKVHILPNSNLKEEEEEEVPTPHPIDPDAAKTWIYPVNVPLRDYQFDITHTALFSNTLVALPTGLGKTLIAAVVMFNYFRWFPHAKIVFTAPSRPLVMQQIQACHNIVGIPQQWTIDMTGHLSPPKRATFWKTKRVFFVTPQVLEKDIQSGICLLNHLVCLVIDEAHRATGNYSYCEAIRQLMAVPVQLRILALTATPGSKQQTVQDVIDNLHISKLEYRSETDHDVISYIHDRKIELIQVAMGQDAVEINNSFLEVIRPIVARLTGIGAIQNRDYRTLSPCVLLEMREKFRSRQDLAHVNNGDVEGYFGVLITLYYIHKLLSSHGIRPAYEMLERKLKQGYFAKFMSKNEVILNARQLMQQSLSHGASSPKLSKMLEVLLEHFKINDPQQSRVIIFSNYRESVRDIMDALGGTGEPIRATQFIGQSSGKAMKGQSQKVQQAVLKVGSLFGIILIFIPLPRTYIVHQQKFRSGSYNVIVATSIGEEGLDIMEVDLVISFDANISPLRMIQRMGRTGRKHDGRLLLVLACEGAELKGYLQKQAKSKTISKHMRNGGINSFTFHPSPRMIPHVFKPEVQYVELSIEKFIPREKNVKDKPLQISASEDKLTVSEVDLLETYFQPTGENTCRLSLIAFPHFQTFPSRVHKVKHSCGTMMLIDTMQQLQGLVSFTGDSETSSLQECQCLGNSKPVAVNELDEAKKDNESSSRITVERNLVSVNCLNLDSCHLGIQTKDSGDPTLQDNTFECDETIPETPPSAKRSVSHEKDNAGETANLVEIETSLLLEGSCIDGMRDEELSPRLTDFILSGVVPESPIDERGQSRNMFVIRDFLPVRPHERQDVSSVSKFPTPFRAIDCGTSKNVSPAVDNETQTPFLELKNRAIKRGRVFLSPTGEGIPNPSLSEESHLGCGEMSVSIKPARKFKRLRKAGDCENYMNQNNNNLIDSTANLFKTSSITNTSQYRQGQGKRKSVHDVRDFIEEEAEVCSDASASNDEDDEDVNSFDSFIDDRMNLTAASQPEASRIDMMAIYRRSLLSQTPMSGELNFCAFSPDHVILTTSGDSSSKVMSHLQAKPTKKTPESVHMNQITSEAVPPTSSSTLISHKRRLAFYHSQHFPNKNLDQEFACQSKKESVDAAVDVLCDDQFYNDIDLDELEAQATCLLKSKVDLSVQKQDTTIPLSQSQDLDILMSPSFDLGI</sequence>
<dbReference type="EMBL" id="CAXHTB010000021">
    <property type="protein sequence ID" value="CAL0329459.1"/>
    <property type="molecule type" value="Genomic_DNA"/>
</dbReference>
<dbReference type="GO" id="GO:0045003">
    <property type="term" value="P:double-strand break repair via synthesis-dependent strand annealing"/>
    <property type="evidence" value="ECO:0007669"/>
    <property type="project" value="TreeGrafter"/>
</dbReference>
<dbReference type="CDD" id="cd18033">
    <property type="entry name" value="DEXDc_FANCM"/>
    <property type="match status" value="1"/>
</dbReference>
<keyword evidence="6" id="KW-0067">ATP-binding</keyword>
<dbReference type="CDD" id="cd18801">
    <property type="entry name" value="SF2_C_FANCM_Hef"/>
    <property type="match status" value="1"/>
</dbReference>
<evidence type="ECO:0000259" key="10">
    <source>
        <dbReference type="PROSITE" id="PS51194"/>
    </source>
</evidence>
<feature type="domain" description="Helicase C-terminal" evidence="10">
    <location>
        <begin position="414"/>
        <end position="602"/>
    </location>
</feature>
<dbReference type="SMART" id="SM00490">
    <property type="entry name" value="HELICc"/>
    <property type="match status" value="1"/>
</dbReference>
<dbReference type="InterPro" id="IPR011545">
    <property type="entry name" value="DEAD/DEAH_box_helicase_dom"/>
</dbReference>
<keyword evidence="12" id="KW-1185">Reference proteome</keyword>
<dbReference type="GO" id="GO:0005524">
    <property type="term" value="F:ATP binding"/>
    <property type="evidence" value="ECO:0007669"/>
    <property type="project" value="UniProtKB-KW"/>
</dbReference>
<dbReference type="Proteomes" id="UP001497480">
    <property type="component" value="Unassembled WGS sequence"/>
</dbReference>
<evidence type="ECO:0000256" key="6">
    <source>
        <dbReference type="ARBA" id="ARBA00022840"/>
    </source>
</evidence>
<name>A0AAV1Y8P1_LUPLU</name>
<dbReference type="AlphaFoldDB" id="A0AAV1Y8P1"/>
<dbReference type="PROSITE" id="PS51194">
    <property type="entry name" value="HELICASE_CTER"/>
    <property type="match status" value="1"/>
</dbReference>
<keyword evidence="5" id="KW-0347">Helicase</keyword>
<gene>
    <name evidence="11" type="ORF">LLUT_LOCUS30519</name>
</gene>
<evidence type="ECO:0000256" key="5">
    <source>
        <dbReference type="ARBA" id="ARBA00022806"/>
    </source>
</evidence>
<dbReference type="GO" id="GO:0036297">
    <property type="term" value="P:interstrand cross-link repair"/>
    <property type="evidence" value="ECO:0007669"/>
    <property type="project" value="TreeGrafter"/>
</dbReference>
<protein>
    <submittedName>
        <fullName evidence="11">Uncharacterized protein</fullName>
    </submittedName>
</protein>
<reference evidence="11 12" key="1">
    <citation type="submission" date="2024-03" db="EMBL/GenBank/DDBJ databases">
        <authorList>
            <person name="Martinez-Hernandez J."/>
        </authorList>
    </citation>
    <scope>NUCLEOTIDE SEQUENCE [LARGE SCALE GENOMIC DNA]</scope>
</reference>